<reference evidence="2" key="1">
    <citation type="submission" date="2021-02" db="EMBL/GenBank/DDBJ databases">
        <authorList>
            <person name="Nowell W R."/>
        </authorList>
    </citation>
    <scope>NUCLEOTIDE SEQUENCE</scope>
</reference>
<feature type="compositionally biased region" description="Basic residues" evidence="1">
    <location>
        <begin position="9"/>
        <end position="19"/>
    </location>
</feature>
<organism evidence="2 3">
    <name type="scientific">Adineta ricciae</name>
    <name type="common">Rotifer</name>
    <dbReference type="NCBI Taxonomy" id="249248"/>
    <lineage>
        <taxon>Eukaryota</taxon>
        <taxon>Metazoa</taxon>
        <taxon>Spiralia</taxon>
        <taxon>Gnathifera</taxon>
        <taxon>Rotifera</taxon>
        <taxon>Eurotatoria</taxon>
        <taxon>Bdelloidea</taxon>
        <taxon>Adinetida</taxon>
        <taxon>Adinetidae</taxon>
        <taxon>Adineta</taxon>
    </lineage>
</organism>
<evidence type="ECO:0000313" key="3">
    <source>
        <dbReference type="Proteomes" id="UP000663828"/>
    </source>
</evidence>
<feature type="region of interest" description="Disordered" evidence="1">
    <location>
        <begin position="1"/>
        <end position="37"/>
    </location>
</feature>
<feature type="compositionally biased region" description="Polar residues" evidence="1">
    <location>
        <begin position="20"/>
        <end position="30"/>
    </location>
</feature>
<feature type="region of interest" description="Disordered" evidence="1">
    <location>
        <begin position="159"/>
        <end position="206"/>
    </location>
</feature>
<proteinExistence type="predicted"/>
<dbReference type="EMBL" id="CAJNOR010003605">
    <property type="protein sequence ID" value="CAF1429913.1"/>
    <property type="molecule type" value="Genomic_DNA"/>
</dbReference>
<dbReference type="Proteomes" id="UP000663828">
    <property type="component" value="Unassembled WGS sequence"/>
</dbReference>
<gene>
    <name evidence="2" type="ORF">XAT740_LOCUS35714</name>
</gene>
<name>A0A815MZZ1_ADIRI</name>
<dbReference type="AlphaFoldDB" id="A0A815MZZ1"/>
<evidence type="ECO:0000256" key="1">
    <source>
        <dbReference type="SAM" id="MobiDB-lite"/>
    </source>
</evidence>
<protein>
    <submittedName>
        <fullName evidence="2">Uncharacterized protein</fullName>
    </submittedName>
</protein>
<feature type="compositionally biased region" description="Polar residues" evidence="1">
    <location>
        <begin position="171"/>
        <end position="188"/>
    </location>
</feature>
<evidence type="ECO:0000313" key="2">
    <source>
        <dbReference type="EMBL" id="CAF1429913.1"/>
    </source>
</evidence>
<keyword evidence="3" id="KW-1185">Reference proteome</keyword>
<comment type="caution">
    <text evidence="2">The sequence shown here is derived from an EMBL/GenBank/DDBJ whole genome shotgun (WGS) entry which is preliminary data.</text>
</comment>
<sequence length="206" mass="24358">MTWQSHQCHTNHRTSKKPVRSSSAHHQSGFPSEMHKNELEINGSRDKLLREYFKQLGGFSPRTRVGLQHYQLNEPASSILRNSGIYRHPDLTTGQKLYLLEKCRVYDNEDMKNHRANSCLQLLDKRFSQDLRYKKDFRLNDPRDYFNYAEFVRTPRPTARAVNTGYHTPRSPRSQNQRKQTYVNTRTPNYLDRKGFADSLNTPYSY</sequence>
<accession>A0A815MZZ1</accession>